<dbReference type="Proteomes" id="UP000663853">
    <property type="component" value="Unassembled WGS sequence"/>
</dbReference>
<keyword evidence="2" id="KW-0175">Coiled coil</keyword>
<dbReference type="AlphaFoldDB" id="A0A8H2WXP0"/>
<dbReference type="Pfam" id="PF04548">
    <property type="entry name" value="AIG1"/>
    <property type="match status" value="1"/>
</dbReference>
<dbReference type="GO" id="GO:0005525">
    <property type="term" value="F:GTP binding"/>
    <property type="evidence" value="ECO:0007669"/>
    <property type="project" value="InterPro"/>
</dbReference>
<reference evidence="5" key="1">
    <citation type="submission" date="2021-01" db="EMBL/GenBank/DDBJ databases">
        <authorList>
            <person name="Kaushik A."/>
        </authorList>
    </citation>
    <scope>NUCLEOTIDE SEQUENCE</scope>
    <source>
        <strain evidence="5">AG6-10EEA</strain>
    </source>
</reference>
<dbReference type="PANTHER" id="PTHR32046:SF12">
    <property type="entry name" value="AIG1-TYPE G DOMAIN-CONTAINING PROTEIN"/>
    <property type="match status" value="1"/>
</dbReference>
<dbReference type="SUPFAM" id="SSF52540">
    <property type="entry name" value="P-loop containing nucleoside triphosphate hydrolases"/>
    <property type="match status" value="1"/>
</dbReference>
<feature type="coiled-coil region" evidence="2">
    <location>
        <begin position="446"/>
        <end position="473"/>
    </location>
</feature>
<accession>A0A8H2WXP0</accession>
<dbReference type="CDD" id="cd00882">
    <property type="entry name" value="Ras_like_GTPase"/>
    <property type="match status" value="1"/>
</dbReference>
<dbReference type="InterPro" id="IPR027417">
    <property type="entry name" value="P-loop_NTPase"/>
</dbReference>
<sequence>MTQFASHAEDIGSGSQPADPTTEWENVDDSSGRSCFQFPKKKNALTILLIGETGSGKTSFMSLLLNLFQGNGPFELEDKHFVNAQSGLNRSQSQTTEARLYSPTTNNGLKVEILDTPGLADTRGIEEDKKHKERIYQAIQDLITVIDGVMIIANGRVERLSVTTDYTLNILATLFPRSILDNIGIIFTNTGAGGAGLNFQTESLPSELQKVQHWCLDNPLSLYKTYSAQRETGQLSGAKGSRQKRNLEDSYDDAIDSLGEWLEWLDGRKEIPTTAIVELYQKSSHIESSLFATLKSIADLSKFKSQLQDILSDLQGAGVRQEFLTDWKQEVSPKRWVLEETPHHNTICTAPDCHSNCHINCSLEVGGSATIGGSCEAFRTLWITNKWLPFWSNARVKCNQAKCGHEAQEHRYYRGIHKQEDNQDYIKLAKYLNDAITKKAGFEEVKIHIEQEIARVKKEIERSKGEIHKLIEELNSISLSPNYAGYIRSALDVLKMRREHLRSRPDSSNELAVINDGIQAFEAQLNLLQENEAGRVVETSAKGTGIRS</sequence>
<evidence type="ECO:0000256" key="1">
    <source>
        <dbReference type="ARBA" id="ARBA00022741"/>
    </source>
</evidence>
<evidence type="ECO:0000256" key="3">
    <source>
        <dbReference type="SAM" id="MobiDB-lite"/>
    </source>
</evidence>
<feature type="domain" description="AIG1-type G" evidence="4">
    <location>
        <begin position="45"/>
        <end position="215"/>
    </location>
</feature>
<gene>
    <name evidence="5" type="ORF">RDB_LOCUS2407</name>
</gene>
<evidence type="ECO:0000313" key="6">
    <source>
        <dbReference type="Proteomes" id="UP000663853"/>
    </source>
</evidence>
<proteinExistence type="predicted"/>
<evidence type="ECO:0000256" key="2">
    <source>
        <dbReference type="SAM" id="Coils"/>
    </source>
</evidence>
<dbReference type="Gene3D" id="3.40.50.300">
    <property type="entry name" value="P-loop containing nucleotide triphosphate hydrolases"/>
    <property type="match status" value="1"/>
</dbReference>
<dbReference type="PANTHER" id="PTHR32046">
    <property type="entry name" value="G DOMAIN-CONTAINING PROTEIN"/>
    <property type="match status" value="1"/>
</dbReference>
<organism evidence="5 6">
    <name type="scientific">Rhizoctonia solani</name>
    <dbReference type="NCBI Taxonomy" id="456999"/>
    <lineage>
        <taxon>Eukaryota</taxon>
        <taxon>Fungi</taxon>
        <taxon>Dikarya</taxon>
        <taxon>Basidiomycota</taxon>
        <taxon>Agaricomycotina</taxon>
        <taxon>Agaricomycetes</taxon>
        <taxon>Cantharellales</taxon>
        <taxon>Ceratobasidiaceae</taxon>
        <taxon>Rhizoctonia</taxon>
    </lineage>
</organism>
<dbReference type="EMBL" id="CAJMXA010000035">
    <property type="protein sequence ID" value="CAE6412473.1"/>
    <property type="molecule type" value="Genomic_DNA"/>
</dbReference>
<comment type="caution">
    <text evidence="5">The sequence shown here is derived from an EMBL/GenBank/DDBJ whole genome shotgun (WGS) entry which is preliminary data.</text>
</comment>
<name>A0A8H2WXP0_9AGAM</name>
<feature type="region of interest" description="Disordered" evidence="3">
    <location>
        <begin position="1"/>
        <end position="32"/>
    </location>
</feature>
<dbReference type="InterPro" id="IPR006703">
    <property type="entry name" value="G_AIG1"/>
</dbReference>
<protein>
    <recommendedName>
        <fullName evidence="4">AIG1-type G domain-containing protein</fullName>
    </recommendedName>
</protein>
<evidence type="ECO:0000259" key="4">
    <source>
        <dbReference type="Pfam" id="PF04548"/>
    </source>
</evidence>
<keyword evidence="1" id="KW-0547">Nucleotide-binding</keyword>
<evidence type="ECO:0000313" key="5">
    <source>
        <dbReference type="EMBL" id="CAE6412473.1"/>
    </source>
</evidence>